<gene>
    <name evidence="2" type="ORF">g.22955</name>
</gene>
<reference evidence="2" key="1">
    <citation type="submission" date="2015-11" db="EMBL/GenBank/DDBJ databases">
        <title>De novo transcriptome assembly of four potential Pierce s Disease insect vectors from Arizona vineyards.</title>
        <authorList>
            <person name="Tassone E.E."/>
        </authorList>
    </citation>
    <scope>NUCLEOTIDE SEQUENCE</scope>
</reference>
<dbReference type="Pfam" id="PF15880">
    <property type="entry name" value="NDUFV3"/>
    <property type="match status" value="1"/>
</dbReference>
<sequence length="105" mass="11310">MFSSKIVSMRSVLRLTRTYSAQSGAQKPPASKPATSSSSDFVPKSNVTGLSANCVASPSGEVGPGASKSAAYKNPEYFCYHNTSYFEAEVEMSKYRLPQPSPFKN</sequence>
<accession>A0A1B6LUA1</accession>
<feature type="compositionally biased region" description="Low complexity" evidence="1">
    <location>
        <begin position="27"/>
        <end position="39"/>
    </location>
</feature>
<organism evidence="2">
    <name type="scientific">Graphocephala atropunctata</name>
    <dbReference type="NCBI Taxonomy" id="36148"/>
    <lineage>
        <taxon>Eukaryota</taxon>
        <taxon>Metazoa</taxon>
        <taxon>Ecdysozoa</taxon>
        <taxon>Arthropoda</taxon>
        <taxon>Hexapoda</taxon>
        <taxon>Insecta</taxon>
        <taxon>Pterygota</taxon>
        <taxon>Neoptera</taxon>
        <taxon>Paraneoptera</taxon>
        <taxon>Hemiptera</taxon>
        <taxon>Auchenorrhyncha</taxon>
        <taxon>Membracoidea</taxon>
        <taxon>Cicadellidae</taxon>
        <taxon>Cicadellinae</taxon>
        <taxon>Cicadellini</taxon>
        <taxon>Graphocephala</taxon>
    </lineage>
</organism>
<dbReference type="GO" id="GO:0045271">
    <property type="term" value="C:respiratory chain complex I"/>
    <property type="evidence" value="ECO:0007669"/>
    <property type="project" value="InterPro"/>
</dbReference>
<feature type="region of interest" description="Disordered" evidence="1">
    <location>
        <begin position="18"/>
        <end position="43"/>
    </location>
</feature>
<dbReference type="GO" id="GO:0005739">
    <property type="term" value="C:mitochondrion"/>
    <property type="evidence" value="ECO:0007669"/>
    <property type="project" value="InterPro"/>
</dbReference>
<dbReference type="InterPro" id="IPR026193">
    <property type="entry name" value="NDUFV3"/>
</dbReference>
<proteinExistence type="predicted"/>
<dbReference type="AlphaFoldDB" id="A0A1B6LUA1"/>
<evidence type="ECO:0000256" key="1">
    <source>
        <dbReference type="SAM" id="MobiDB-lite"/>
    </source>
</evidence>
<evidence type="ECO:0000313" key="2">
    <source>
        <dbReference type="EMBL" id="JAT27252.1"/>
    </source>
</evidence>
<protein>
    <submittedName>
        <fullName evidence="2">Uncharacterized protein</fullName>
    </submittedName>
</protein>
<dbReference type="EMBL" id="GEBQ01012725">
    <property type="protein sequence ID" value="JAT27252.1"/>
    <property type="molecule type" value="Transcribed_RNA"/>
</dbReference>
<name>A0A1B6LUA1_9HEMI</name>